<evidence type="ECO:0000259" key="7">
    <source>
        <dbReference type="Pfam" id="PF14322"/>
    </source>
</evidence>
<evidence type="ECO:0000259" key="6">
    <source>
        <dbReference type="Pfam" id="PF07980"/>
    </source>
</evidence>
<dbReference type="GO" id="GO:0009279">
    <property type="term" value="C:cell outer membrane"/>
    <property type="evidence" value="ECO:0007669"/>
    <property type="project" value="UniProtKB-SubCell"/>
</dbReference>
<dbReference type="Gene3D" id="1.25.40.390">
    <property type="match status" value="1"/>
</dbReference>
<dbReference type="Proteomes" id="UP000290848">
    <property type="component" value="Unassembled WGS sequence"/>
</dbReference>
<evidence type="ECO:0000256" key="3">
    <source>
        <dbReference type="ARBA" id="ARBA00022729"/>
    </source>
</evidence>
<dbReference type="RefSeq" id="WP_128767623.1">
    <property type="nucleotide sequence ID" value="NZ_RXOC01000001.1"/>
</dbReference>
<dbReference type="InterPro" id="IPR033985">
    <property type="entry name" value="SusD-like_N"/>
</dbReference>
<evidence type="ECO:0000313" key="9">
    <source>
        <dbReference type="Proteomes" id="UP000290848"/>
    </source>
</evidence>
<dbReference type="EMBL" id="RXOC01000001">
    <property type="protein sequence ID" value="RXF72437.1"/>
    <property type="molecule type" value="Genomic_DNA"/>
</dbReference>
<dbReference type="Pfam" id="PF14322">
    <property type="entry name" value="SusD-like_3"/>
    <property type="match status" value="1"/>
</dbReference>
<evidence type="ECO:0000256" key="4">
    <source>
        <dbReference type="ARBA" id="ARBA00023136"/>
    </source>
</evidence>
<evidence type="ECO:0000313" key="8">
    <source>
        <dbReference type="EMBL" id="RXF72437.1"/>
    </source>
</evidence>
<comment type="similarity">
    <text evidence="2">Belongs to the SusD family.</text>
</comment>
<name>A0A4Q0MG03_9SPHI</name>
<dbReference type="PROSITE" id="PS51257">
    <property type="entry name" value="PROKAR_LIPOPROTEIN"/>
    <property type="match status" value="1"/>
</dbReference>
<comment type="subcellular location">
    <subcellularLocation>
        <location evidence="1">Cell outer membrane</location>
    </subcellularLocation>
</comment>
<reference evidence="8 9" key="1">
    <citation type="submission" date="2018-12" db="EMBL/GenBank/DDBJ databases">
        <title>The Draft Genome Sequence of the Soil Bacterium Pedobacter tournemirensis R1.</title>
        <authorList>
            <person name="He J."/>
        </authorList>
    </citation>
    <scope>NUCLEOTIDE SEQUENCE [LARGE SCALE GENOMIC DNA]</scope>
    <source>
        <strain evidence="8 9">R1</strain>
    </source>
</reference>
<keyword evidence="5" id="KW-0998">Cell outer membrane</keyword>
<dbReference type="InterPro" id="IPR011990">
    <property type="entry name" value="TPR-like_helical_dom_sf"/>
</dbReference>
<evidence type="ECO:0000256" key="2">
    <source>
        <dbReference type="ARBA" id="ARBA00006275"/>
    </source>
</evidence>
<feature type="domain" description="RagB/SusD" evidence="6">
    <location>
        <begin position="286"/>
        <end position="555"/>
    </location>
</feature>
<feature type="domain" description="SusD-like N-terminal" evidence="7">
    <location>
        <begin position="23"/>
        <end position="237"/>
    </location>
</feature>
<dbReference type="InterPro" id="IPR012944">
    <property type="entry name" value="SusD_RagB_dom"/>
</dbReference>
<dbReference type="AlphaFoldDB" id="A0A4Q0MG03"/>
<keyword evidence="4" id="KW-0472">Membrane</keyword>
<comment type="caution">
    <text evidence="8">The sequence shown here is derived from an EMBL/GenBank/DDBJ whole genome shotgun (WGS) entry which is preliminary data.</text>
</comment>
<organism evidence="8 9">
    <name type="scientific">Arcticibacter tournemirensis</name>
    <dbReference type="NCBI Taxonomy" id="699437"/>
    <lineage>
        <taxon>Bacteria</taxon>
        <taxon>Pseudomonadati</taxon>
        <taxon>Bacteroidota</taxon>
        <taxon>Sphingobacteriia</taxon>
        <taxon>Sphingobacteriales</taxon>
        <taxon>Sphingobacteriaceae</taxon>
        <taxon>Arcticibacter</taxon>
    </lineage>
</organism>
<evidence type="ECO:0000256" key="1">
    <source>
        <dbReference type="ARBA" id="ARBA00004442"/>
    </source>
</evidence>
<sequence>MKRIIILINAAIIFLTIGCEKGFLDRKLDTNYSKEEVFLSYGTMRDFGLGIYTFLPQGFNRIDNAMFASASDEAVHSGTGTFILGLTNGSWGPFSNPDDVWDNMYRGIRKANLFLENSGEYRNVLYRDTVTESGKANYKSQTDDINWLRAEARFLRAFFYFELIKRYGGVPLIKETLDAENTRLPRNTFEECVNFIVTELDATNTSLRDTWSDFNSGNQIGRATRGAALALKARVLLYAASDLNNPGNIRTKWIEAAQAAHSVIALNRYSLASNYRDLFRQMQSAEFIFERRYSASNGLEKTTYPVGYEAASGGVNPSQNLVDAYETSNGLPVKSDPSYNPQKPYDNRDPRLLMSVIVNNSDYKDRKVEIWEGGKDGTGKPRATRTGYYMKKFADESLDLLQNKTSSHAWIYFRYAEILLNYAEAMNEAYGPDDAAGFTLTARQALNMVRKRTGVNMPNVTDVSVSAFRERVRNERRVELAFEEHRAWDVRRWKIAEQELGSPINGVKIIKTGDLFSYQYVQVENRVFTEKMYLYPIQRTEIDKTSGVIKQNPGW</sequence>
<dbReference type="Pfam" id="PF07980">
    <property type="entry name" value="SusD_RagB"/>
    <property type="match status" value="1"/>
</dbReference>
<protein>
    <submittedName>
        <fullName evidence="8">RagB/SusD family nutrient uptake outer membrane protein</fullName>
    </submittedName>
</protein>
<evidence type="ECO:0000256" key="5">
    <source>
        <dbReference type="ARBA" id="ARBA00023237"/>
    </source>
</evidence>
<accession>A0A4Q0MG03</accession>
<proteinExistence type="inferred from homology"/>
<keyword evidence="3" id="KW-0732">Signal</keyword>
<dbReference type="SUPFAM" id="SSF48452">
    <property type="entry name" value="TPR-like"/>
    <property type="match status" value="1"/>
</dbReference>
<gene>
    <name evidence="8" type="ORF">EKH83_01565</name>
</gene>